<accession>A0A7J6A7I7</accession>
<sequence>MASSQPYWDQYDDINSMYFSFGADYTVKTHQQGLTSVGFERKMFGSHNSSLHCQSLKPVDPAQLLHSSLHSSPEGDQTWGICLLMKQQTVKWSSSPAPARASY</sequence>
<evidence type="ECO:0000313" key="1">
    <source>
        <dbReference type="EMBL" id="KAF4078131.1"/>
    </source>
</evidence>
<organism evidence="1 2">
    <name type="scientific">Ameiurus melas</name>
    <name type="common">Black bullhead</name>
    <name type="synonym">Silurus melas</name>
    <dbReference type="NCBI Taxonomy" id="219545"/>
    <lineage>
        <taxon>Eukaryota</taxon>
        <taxon>Metazoa</taxon>
        <taxon>Chordata</taxon>
        <taxon>Craniata</taxon>
        <taxon>Vertebrata</taxon>
        <taxon>Euteleostomi</taxon>
        <taxon>Actinopterygii</taxon>
        <taxon>Neopterygii</taxon>
        <taxon>Teleostei</taxon>
        <taxon>Ostariophysi</taxon>
        <taxon>Siluriformes</taxon>
        <taxon>Ictaluridae</taxon>
        <taxon>Ameiurus</taxon>
    </lineage>
</organism>
<protein>
    <submittedName>
        <fullName evidence="1">Uncharacterized protein</fullName>
    </submittedName>
</protein>
<keyword evidence="2" id="KW-1185">Reference proteome</keyword>
<name>A0A7J6A7I7_AMEME</name>
<dbReference type="AlphaFoldDB" id="A0A7J6A7I7"/>
<comment type="caution">
    <text evidence="1">The sequence shown here is derived from an EMBL/GenBank/DDBJ whole genome shotgun (WGS) entry which is preliminary data.</text>
</comment>
<reference evidence="1 2" key="1">
    <citation type="submission" date="2020-02" db="EMBL/GenBank/DDBJ databases">
        <title>A chromosome-scale genome assembly of the black bullhead catfish (Ameiurus melas).</title>
        <authorList>
            <person name="Wen M."/>
            <person name="Zham M."/>
            <person name="Cabau C."/>
            <person name="Klopp C."/>
            <person name="Donnadieu C."/>
            <person name="Roques C."/>
            <person name="Bouchez O."/>
            <person name="Lampietro C."/>
            <person name="Jouanno E."/>
            <person name="Herpin A."/>
            <person name="Louis A."/>
            <person name="Berthelot C."/>
            <person name="Parey E."/>
            <person name="Roest-Crollius H."/>
            <person name="Braasch I."/>
            <person name="Postlethwait J."/>
            <person name="Robinson-Rechavi M."/>
            <person name="Echchiki A."/>
            <person name="Begum T."/>
            <person name="Montfort J."/>
            <person name="Schartl M."/>
            <person name="Bobe J."/>
            <person name="Guiguen Y."/>
        </authorList>
    </citation>
    <scope>NUCLEOTIDE SEQUENCE [LARGE SCALE GENOMIC DNA]</scope>
    <source>
        <strain evidence="1">M_S1</strain>
        <tissue evidence="1">Blood</tissue>
    </source>
</reference>
<dbReference type="EMBL" id="JAAGNN010000017">
    <property type="protein sequence ID" value="KAF4078131.1"/>
    <property type="molecule type" value="Genomic_DNA"/>
</dbReference>
<dbReference type="Proteomes" id="UP000593565">
    <property type="component" value="Unassembled WGS sequence"/>
</dbReference>
<proteinExistence type="predicted"/>
<gene>
    <name evidence="1" type="ORF">AMELA_G00195960</name>
</gene>
<evidence type="ECO:0000313" key="2">
    <source>
        <dbReference type="Proteomes" id="UP000593565"/>
    </source>
</evidence>